<dbReference type="EMBL" id="MU277204">
    <property type="protein sequence ID" value="KAI0063236.1"/>
    <property type="molecule type" value="Genomic_DNA"/>
</dbReference>
<organism evidence="1 2">
    <name type="scientific">Artomyces pyxidatus</name>
    <dbReference type="NCBI Taxonomy" id="48021"/>
    <lineage>
        <taxon>Eukaryota</taxon>
        <taxon>Fungi</taxon>
        <taxon>Dikarya</taxon>
        <taxon>Basidiomycota</taxon>
        <taxon>Agaricomycotina</taxon>
        <taxon>Agaricomycetes</taxon>
        <taxon>Russulales</taxon>
        <taxon>Auriscalpiaceae</taxon>
        <taxon>Artomyces</taxon>
    </lineage>
</organism>
<protein>
    <submittedName>
        <fullName evidence="1">Adenosine deaminase-like protein</fullName>
    </submittedName>
</protein>
<gene>
    <name evidence="1" type="ORF">BV25DRAFT_1884340</name>
</gene>
<keyword evidence="2" id="KW-1185">Reference proteome</keyword>
<comment type="caution">
    <text evidence="1">The sequence shown here is derived from an EMBL/GenBank/DDBJ whole genome shotgun (WGS) entry which is preliminary data.</text>
</comment>
<reference evidence="1" key="2">
    <citation type="journal article" date="2022" name="New Phytol.">
        <title>Evolutionary transition to the ectomycorrhizal habit in the genomes of a hyperdiverse lineage of mushroom-forming fungi.</title>
        <authorList>
            <person name="Looney B."/>
            <person name="Miyauchi S."/>
            <person name="Morin E."/>
            <person name="Drula E."/>
            <person name="Courty P.E."/>
            <person name="Kohler A."/>
            <person name="Kuo A."/>
            <person name="LaButti K."/>
            <person name="Pangilinan J."/>
            <person name="Lipzen A."/>
            <person name="Riley R."/>
            <person name="Andreopoulos W."/>
            <person name="He G."/>
            <person name="Johnson J."/>
            <person name="Nolan M."/>
            <person name="Tritt A."/>
            <person name="Barry K.W."/>
            <person name="Grigoriev I.V."/>
            <person name="Nagy L.G."/>
            <person name="Hibbett D."/>
            <person name="Henrissat B."/>
            <person name="Matheny P.B."/>
            <person name="Labbe J."/>
            <person name="Martin F.M."/>
        </authorList>
    </citation>
    <scope>NUCLEOTIDE SEQUENCE</scope>
    <source>
        <strain evidence="1">HHB10654</strain>
    </source>
</reference>
<accession>A0ACB8T532</accession>
<proteinExistence type="predicted"/>
<sequence>MTVPKLPIAGAAAAALRALTPTQVAFLEALPKPELHAHLNGSIPLHLLQELALEYKTASSTVAPSIVEAGIEYLQAGVELERIDDFFGLFPAVYALTSNPKALRRATRAVLHQFLEGDGRAAYLELRSTPRATEHMSRRVYLESVLDEIETYAGDKAALIVSLDRRMQPDVAEEVVALAVQLRREGRRVVGVDLCGDPIAGDMALFAEYFKSARAGGLGVTLHIAETERNSADETLQLLACDPQRLGHATFLNEEAKQIVRERKICIEICLTSNLLCKTVETLGDHHIRHYLRHNHPIAICTDDVLPFRNSLMGEYALLMAPAPLGLGLSEVEIETVAKMGMDCRFRFAPEAT</sequence>
<evidence type="ECO:0000313" key="1">
    <source>
        <dbReference type="EMBL" id="KAI0063236.1"/>
    </source>
</evidence>
<evidence type="ECO:0000313" key="2">
    <source>
        <dbReference type="Proteomes" id="UP000814140"/>
    </source>
</evidence>
<dbReference type="Proteomes" id="UP000814140">
    <property type="component" value="Unassembled WGS sequence"/>
</dbReference>
<reference evidence="1" key="1">
    <citation type="submission" date="2021-03" db="EMBL/GenBank/DDBJ databases">
        <authorList>
            <consortium name="DOE Joint Genome Institute"/>
            <person name="Ahrendt S."/>
            <person name="Looney B.P."/>
            <person name="Miyauchi S."/>
            <person name="Morin E."/>
            <person name="Drula E."/>
            <person name="Courty P.E."/>
            <person name="Chicoki N."/>
            <person name="Fauchery L."/>
            <person name="Kohler A."/>
            <person name="Kuo A."/>
            <person name="Labutti K."/>
            <person name="Pangilinan J."/>
            <person name="Lipzen A."/>
            <person name="Riley R."/>
            <person name="Andreopoulos W."/>
            <person name="He G."/>
            <person name="Johnson J."/>
            <person name="Barry K.W."/>
            <person name="Grigoriev I.V."/>
            <person name="Nagy L."/>
            <person name="Hibbett D."/>
            <person name="Henrissat B."/>
            <person name="Matheny P.B."/>
            <person name="Labbe J."/>
            <person name="Martin F."/>
        </authorList>
    </citation>
    <scope>NUCLEOTIDE SEQUENCE</scope>
    <source>
        <strain evidence="1">HHB10654</strain>
    </source>
</reference>
<name>A0ACB8T532_9AGAM</name>